<accession>A0A8H6ZHX6</accession>
<evidence type="ECO:0000256" key="1">
    <source>
        <dbReference type="ARBA" id="ARBA00001974"/>
    </source>
</evidence>
<keyword evidence="4" id="KW-0732">Signal</keyword>
<evidence type="ECO:0000313" key="10">
    <source>
        <dbReference type="Proteomes" id="UP000623687"/>
    </source>
</evidence>
<comment type="similarity">
    <text evidence="2">Belongs to the GMC oxidoreductase family.</text>
</comment>
<evidence type="ECO:0000313" key="9">
    <source>
        <dbReference type="EMBL" id="KAF7419493.1"/>
    </source>
</evidence>
<evidence type="ECO:0000256" key="5">
    <source>
        <dbReference type="ARBA" id="ARBA00022827"/>
    </source>
</evidence>
<dbReference type="PIRSF" id="PIRSF000137">
    <property type="entry name" value="Alcohol_oxidase"/>
    <property type="match status" value="1"/>
</dbReference>
<evidence type="ECO:0000259" key="8">
    <source>
        <dbReference type="PROSITE" id="PS00624"/>
    </source>
</evidence>
<sequence length="596" mass="63838">MLANTTNDVSAFTAESFDFVVVGGGTAGLAVASRLSEDPNISVGVLEAGPDLSDDPNVASAGGWLVTAYSPSYAWGFETVPQLYAEQKKINLPRGRLFGGCSAMNAMMWTRASRPEYNALAELGNNGWDFESLLPYFKKAQSHSPQEQDIFPGTGVLTPHQGERGPIKTSFNTWYSSLIAPFIESLKALSFQINTDPNDGDLTGLSNIARAADGEKGTRQHSGVAYLQSTAPRKNLVVLTNAHATNIVLDREGAGSTARGVEFLVNNVKYTVTAKKEVILSAGAYGSPRLLELSGIGMPSILGKYGIETIVDLPVGENLQDHLMVSLNFLLTPESQANLKVIPISVDIEDVAGKDAKSTSTGGPFLFSPLRKVVPENNHARLIELLNEYLSSDDISLMERAQFNLQKKWLEDPYCTAAEAEVMFANLPGAAGLPLPDGSMSLWLPIAHLHPASHGYVHITSSDPLAKPEIDHKYLSRDYDLQALLQIVRFVQKIVKTGALGKIVTGSALPPPDVQTDEQLATWIRGNIATVFHPVGSTPMAPKAIGGVVDSTLKVYGTTNLRVVDAGILPLQLGATPMSTVYAIAEKAADMIKAGI</sequence>
<feature type="domain" description="Glucose-methanol-choline oxidoreductase N-terminal" evidence="8">
    <location>
        <begin position="283"/>
        <end position="297"/>
    </location>
</feature>
<dbReference type="InterPro" id="IPR007867">
    <property type="entry name" value="GMC_OxRtase_C"/>
</dbReference>
<dbReference type="PANTHER" id="PTHR11552:SF201">
    <property type="entry name" value="GLUCOSE-METHANOL-CHOLINE OXIDOREDUCTASE N-TERMINAL DOMAIN-CONTAINING PROTEIN"/>
    <property type="match status" value="1"/>
</dbReference>
<keyword evidence="5" id="KW-0274">FAD</keyword>
<dbReference type="PANTHER" id="PTHR11552">
    <property type="entry name" value="GLUCOSE-METHANOL-CHOLINE GMC OXIDOREDUCTASE"/>
    <property type="match status" value="1"/>
</dbReference>
<dbReference type="VEuPathDB" id="FungiDB:PC9H_002084"/>
<evidence type="ECO:0000256" key="6">
    <source>
        <dbReference type="ARBA" id="ARBA00023002"/>
    </source>
</evidence>
<dbReference type="InterPro" id="IPR012132">
    <property type="entry name" value="GMC_OxRdtase"/>
</dbReference>
<keyword evidence="10" id="KW-1185">Reference proteome</keyword>
<name>A0A8H6ZHX6_PLEOS</name>
<keyword evidence="3" id="KW-0285">Flavoprotein</keyword>
<dbReference type="InterPro" id="IPR000172">
    <property type="entry name" value="GMC_OxRdtase_N"/>
</dbReference>
<comment type="caution">
    <text evidence="9">The sequence shown here is derived from an EMBL/GenBank/DDBJ whole genome shotgun (WGS) entry which is preliminary data.</text>
</comment>
<dbReference type="PROSITE" id="PS00624">
    <property type="entry name" value="GMC_OXRED_2"/>
    <property type="match status" value="1"/>
</dbReference>
<dbReference type="GO" id="GO:0050660">
    <property type="term" value="F:flavin adenine dinucleotide binding"/>
    <property type="evidence" value="ECO:0007669"/>
    <property type="project" value="InterPro"/>
</dbReference>
<dbReference type="Proteomes" id="UP000623687">
    <property type="component" value="Unassembled WGS sequence"/>
</dbReference>
<proteinExistence type="inferred from homology"/>
<dbReference type="OrthoDB" id="269227at2759"/>
<evidence type="ECO:0000256" key="4">
    <source>
        <dbReference type="ARBA" id="ARBA00022729"/>
    </source>
</evidence>
<reference evidence="9" key="1">
    <citation type="submission" date="2019-07" db="EMBL/GenBank/DDBJ databases">
        <authorList>
            <person name="Palmer J.M."/>
        </authorList>
    </citation>
    <scope>NUCLEOTIDE SEQUENCE</scope>
    <source>
        <strain evidence="9">PC9</strain>
    </source>
</reference>
<dbReference type="Pfam" id="PF05199">
    <property type="entry name" value="GMC_oxred_C"/>
    <property type="match status" value="1"/>
</dbReference>
<dbReference type="EMBL" id="JACETU010000010">
    <property type="protein sequence ID" value="KAF7419493.1"/>
    <property type="molecule type" value="Genomic_DNA"/>
</dbReference>
<dbReference type="RefSeq" id="XP_036626347.1">
    <property type="nucleotide sequence ID" value="XM_036771726.1"/>
</dbReference>
<dbReference type="Gene3D" id="3.50.50.60">
    <property type="entry name" value="FAD/NAD(P)-binding domain"/>
    <property type="match status" value="1"/>
</dbReference>
<comment type="cofactor">
    <cofactor evidence="1">
        <name>FAD</name>
        <dbReference type="ChEBI" id="CHEBI:57692"/>
    </cofactor>
</comment>
<evidence type="ECO:0000256" key="2">
    <source>
        <dbReference type="ARBA" id="ARBA00010790"/>
    </source>
</evidence>
<evidence type="ECO:0000256" key="7">
    <source>
        <dbReference type="ARBA" id="ARBA00023180"/>
    </source>
</evidence>
<dbReference type="SUPFAM" id="SSF54373">
    <property type="entry name" value="FAD-linked reductases, C-terminal domain"/>
    <property type="match status" value="1"/>
</dbReference>
<dbReference type="GeneID" id="59371925"/>
<dbReference type="Pfam" id="PF00732">
    <property type="entry name" value="GMC_oxred_N"/>
    <property type="match status" value="1"/>
</dbReference>
<dbReference type="Gene3D" id="3.30.560.10">
    <property type="entry name" value="Glucose Oxidase, domain 3"/>
    <property type="match status" value="1"/>
</dbReference>
<gene>
    <name evidence="9" type="ORF">PC9H_002084</name>
</gene>
<dbReference type="SUPFAM" id="SSF51905">
    <property type="entry name" value="FAD/NAD(P)-binding domain"/>
    <property type="match status" value="1"/>
</dbReference>
<dbReference type="InterPro" id="IPR036188">
    <property type="entry name" value="FAD/NAD-bd_sf"/>
</dbReference>
<dbReference type="AlphaFoldDB" id="A0A8H6ZHX6"/>
<evidence type="ECO:0000256" key="3">
    <source>
        <dbReference type="ARBA" id="ARBA00022630"/>
    </source>
</evidence>
<keyword evidence="6" id="KW-0560">Oxidoreductase</keyword>
<organism evidence="9 10">
    <name type="scientific">Pleurotus ostreatus</name>
    <name type="common">Oyster mushroom</name>
    <name type="synonym">White-rot fungus</name>
    <dbReference type="NCBI Taxonomy" id="5322"/>
    <lineage>
        <taxon>Eukaryota</taxon>
        <taxon>Fungi</taxon>
        <taxon>Dikarya</taxon>
        <taxon>Basidiomycota</taxon>
        <taxon>Agaricomycotina</taxon>
        <taxon>Agaricomycetes</taxon>
        <taxon>Agaricomycetidae</taxon>
        <taxon>Agaricales</taxon>
        <taxon>Pleurotineae</taxon>
        <taxon>Pleurotaceae</taxon>
        <taxon>Pleurotus</taxon>
    </lineage>
</organism>
<dbReference type="GO" id="GO:0016614">
    <property type="term" value="F:oxidoreductase activity, acting on CH-OH group of donors"/>
    <property type="evidence" value="ECO:0007669"/>
    <property type="project" value="InterPro"/>
</dbReference>
<protein>
    <recommendedName>
        <fullName evidence="8">Glucose-methanol-choline oxidoreductase N-terminal domain-containing protein</fullName>
    </recommendedName>
</protein>
<keyword evidence="7" id="KW-0325">Glycoprotein</keyword>